<evidence type="ECO:0000313" key="16">
    <source>
        <dbReference type="EMBL" id="TVM31012.1"/>
    </source>
</evidence>
<dbReference type="PANTHER" id="PTHR30538:SF1">
    <property type="entry name" value="L-LYSINE 2,3-AMINOMUTASE"/>
    <property type="match status" value="1"/>
</dbReference>
<dbReference type="Gene3D" id="3.20.20.70">
    <property type="entry name" value="Aldolase class I"/>
    <property type="match status" value="1"/>
</dbReference>
<accession>A0A6P1ZEN8</accession>
<evidence type="ECO:0000256" key="6">
    <source>
        <dbReference type="ARBA" id="ARBA00022723"/>
    </source>
</evidence>
<protein>
    <submittedName>
        <fullName evidence="15">KamA family radical SAM protein</fullName>
    </submittedName>
    <submittedName>
        <fullName evidence="16">Lysine 2,3-aminomutase</fullName>
    </submittedName>
</protein>
<dbReference type="EMBL" id="CP039543">
    <property type="protein sequence ID" value="QJT09650.1"/>
    <property type="molecule type" value="Genomic_DNA"/>
</dbReference>
<dbReference type="Gene3D" id="6.10.140.1170">
    <property type="match status" value="1"/>
</dbReference>
<evidence type="ECO:0000256" key="1">
    <source>
        <dbReference type="ARBA" id="ARBA00001933"/>
    </source>
</evidence>
<dbReference type="Pfam" id="PF04055">
    <property type="entry name" value="Radical_SAM"/>
    <property type="match status" value="1"/>
</dbReference>
<dbReference type="GO" id="GO:0016853">
    <property type="term" value="F:isomerase activity"/>
    <property type="evidence" value="ECO:0007669"/>
    <property type="project" value="UniProtKB-KW"/>
</dbReference>
<gene>
    <name evidence="16" type="ORF">DQK91_19425</name>
    <name evidence="15" type="ORF">E8L03_12200</name>
</gene>
<comment type="cofactor">
    <cofactor evidence="1 12">
        <name>pyridoxal 5'-phosphate</name>
        <dbReference type="ChEBI" id="CHEBI:597326"/>
    </cofactor>
</comment>
<dbReference type="InterPro" id="IPR025895">
    <property type="entry name" value="LAM_C_dom"/>
</dbReference>
<evidence type="ECO:0000256" key="11">
    <source>
        <dbReference type="PIRSR" id="PIRSR004911-1"/>
    </source>
</evidence>
<dbReference type="Proteomes" id="UP000434052">
    <property type="component" value="Unassembled WGS sequence"/>
</dbReference>
<reference evidence="16 17" key="1">
    <citation type="submission" date="2018-06" db="EMBL/GenBank/DDBJ databases">
        <title>Complete genome of Desulfovibrio marinus P48SEP.</title>
        <authorList>
            <person name="Crispim J.S."/>
            <person name="Vidigal P.M.P."/>
            <person name="Silva L.C.F."/>
            <person name="Araujo L.C."/>
            <person name="Laguardia C.N."/>
            <person name="Dias R.S."/>
            <person name="Sousa M.P."/>
            <person name="Paula S.O."/>
            <person name="Silva C."/>
        </authorList>
    </citation>
    <scope>NUCLEOTIDE SEQUENCE [LARGE SCALE GENOMIC DNA]</scope>
    <source>
        <strain evidence="16 17">P48SEP</strain>
    </source>
</reference>
<evidence type="ECO:0000256" key="3">
    <source>
        <dbReference type="ARBA" id="ARBA00008703"/>
    </source>
</evidence>
<dbReference type="Proteomes" id="UP000503251">
    <property type="component" value="Chromosome"/>
</dbReference>
<feature type="domain" description="Radical SAM core" evidence="14">
    <location>
        <begin position="147"/>
        <end position="359"/>
    </location>
</feature>
<feature type="binding site" evidence="11">
    <location>
        <position position="165"/>
    </location>
    <ligand>
        <name>[4Fe-4S] cluster</name>
        <dbReference type="ChEBI" id="CHEBI:49883"/>
        <note>4Fe-4S-S-AdoMet</note>
    </ligand>
</feature>
<evidence type="ECO:0000256" key="13">
    <source>
        <dbReference type="SAM" id="MobiDB-lite"/>
    </source>
</evidence>
<keyword evidence="8" id="KW-0408">Iron</keyword>
<dbReference type="SFLD" id="SFLDS00029">
    <property type="entry name" value="Radical_SAM"/>
    <property type="match status" value="1"/>
</dbReference>
<dbReference type="InterPro" id="IPR058240">
    <property type="entry name" value="rSAM_sf"/>
</dbReference>
<evidence type="ECO:0000313" key="17">
    <source>
        <dbReference type="Proteomes" id="UP000434052"/>
    </source>
</evidence>
<feature type="binding site" evidence="11">
    <location>
        <position position="161"/>
    </location>
    <ligand>
        <name>[4Fe-4S] cluster</name>
        <dbReference type="ChEBI" id="CHEBI:49883"/>
        <note>4Fe-4S-S-AdoMet</note>
    </ligand>
</feature>
<dbReference type="EMBL" id="QMIF01000018">
    <property type="protein sequence ID" value="TVM31012.1"/>
    <property type="molecule type" value="Genomic_DNA"/>
</dbReference>
<dbReference type="RefSeq" id="WP_144307069.1">
    <property type="nucleotide sequence ID" value="NZ_CP039543.1"/>
</dbReference>
<dbReference type="GO" id="GO:0046872">
    <property type="term" value="F:metal ion binding"/>
    <property type="evidence" value="ECO:0007669"/>
    <property type="project" value="UniProtKB-KW"/>
</dbReference>
<sequence length="438" mass="47850">MTRDNEIEALEPPSSRKAAQTVRASAPKSKRTGFAMGEERDAFRKEFYPGVTRAEWNDWHWQIAHRVTSQAELFRHINPTPQETLAQGGEFPLAITPYYLSLVNGADPSCAIRRAVSPTMQEAVLGPGEADDPLGEEGHSPTPGLVHRYPDRVLFLSTDFCSTYCRYCTRSRLVGRGNAGSVRKRWDACLDYIAATPTVRDVVVSGGDPLTMPDEAIDYLLGRLRAISHVEIVRLGTKVPAVLPQRVTRDLVRMLRKHNPLFMSCHMMHPRELTPETNQAFERLADAGLPLGSQTVLLAGINDAPETLAALFHGLLKVRVRPYYLYQCDPIHGSAHFRTSVAKGVELMSALRGHTSGYAVPTYVIDAPGGGGKVPIYANTMLGRDEQGLALVNYEGRVYHYPDYAPEPVPAAADATSFATCPAGCPAASHAAPVVGAH</sequence>
<comment type="similarity">
    <text evidence="3">Belongs to the radical SAM superfamily. KamA family.</text>
</comment>
<evidence type="ECO:0000256" key="7">
    <source>
        <dbReference type="ARBA" id="ARBA00022898"/>
    </source>
</evidence>
<feature type="binding site" evidence="11">
    <location>
        <position position="168"/>
    </location>
    <ligand>
        <name>[4Fe-4S] cluster</name>
        <dbReference type="ChEBI" id="CHEBI:49883"/>
        <note>4Fe-4S-S-AdoMet</note>
    </ligand>
</feature>
<keyword evidence="18" id="KW-1185">Reference proteome</keyword>
<dbReference type="OrthoDB" id="9768064at2"/>
<dbReference type="PIRSF" id="PIRSF004911">
    <property type="entry name" value="DUF160"/>
    <property type="match status" value="1"/>
</dbReference>
<feature type="modified residue" description="N6-(pyridoxal phosphate)lysine" evidence="12">
    <location>
        <position position="373"/>
    </location>
</feature>
<dbReference type="AlphaFoldDB" id="A0A6P1ZEN8"/>
<dbReference type="SUPFAM" id="SSF102114">
    <property type="entry name" value="Radical SAM enzymes"/>
    <property type="match status" value="1"/>
</dbReference>
<dbReference type="NCBIfam" id="TIGR00238">
    <property type="entry name" value="KamA family radical SAM protein"/>
    <property type="match status" value="1"/>
</dbReference>
<evidence type="ECO:0000256" key="5">
    <source>
        <dbReference type="ARBA" id="ARBA00022691"/>
    </source>
</evidence>
<evidence type="ECO:0000256" key="4">
    <source>
        <dbReference type="ARBA" id="ARBA00022485"/>
    </source>
</evidence>
<dbReference type="InterPro" id="IPR007197">
    <property type="entry name" value="rSAM"/>
</dbReference>
<dbReference type="SFLD" id="SFLDG01070">
    <property type="entry name" value="PLP-dependent"/>
    <property type="match status" value="1"/>
</dbReference>
<evidence type="ECO:0000256" key="9">
    <source>
        <dbReference type="ARBA" id="ARBA00023014"/>
    </source>
</evidence>
<evidence type="ECO:0000256" key="8">
    <source>
        <dbReference type="ARBA" id="ARBA00023004"/>
    </source>
</evidence>
<keyword evidence="7 12" id="KW-0663">Pyridoxal phosphate</keyword>
<dbReference type="InterPro" id="IPR003739">
    <property type="entry name" value="Lys_aminomutase/Glu_NH3_mut"/>
</dbReference>
<organism evidence="16 17">
    <name type="scientific">Oceanidesulfovibrio marinus</name>
    <dbReference type="NCBI Taxonomy" id="370038"/>
    <lineage>
        <taxon>Bacteria</taxon>
        <taxon>Pseudomonadati</taxon>
        <taxon>Thermodesulfobacteriota</taxon>
        <taxon>Desulfovibrionia</taxon>
        <taxon>Desulfovibrionales</taxon>
        <taxon>Desulfovibrionaceae</taxon>
        <taxon>Oceanidesulfovibrio</taxon>
    </lineage>
</organism>
<dbReference type="Pfam" id="PF12544">
    <property type="entry name" value="LAM_C"/>
    <property type="match status" value="1"/>
</dbReference>
<evidence type="ECO:0000259" key="14">
    <source>
        <dbReference type="PROSITE" id="PS51918"/>
    </source>
</evidence>
<comment type="cofactor">
    <cofactor evidence="2">
        <name>[4Fe-4S] cluster</name>
        <dbReference type="ChEBI" id="CHEBI:49883"/>
    </cofactor>
</comment>
<dbReference type="CDD" id="cd01335">
    <property type="entry name" value="Radical_SAM"/>
    <property type="match status" value="1"/>
</dbReference>
<dbReference type="PROSITE" id="PS51918">
    <property type="entry name" value="RADICAL_SAM"/>
    <property type="match status" value="1"/>
</dbReference>
<reference evidence="15 18" key="2">
    <citation type="submission" date="2019-04" db="EMBL/GenBank/DDBJ databases">
        <title>Isolation and culture of sulfate reducing bacteria from the cold seep of the South China Sea.</title>
        <authorList>
            <person name="Sun C."/>
            <person name="Liu R."/>
        </authorList>
    </citation>
    <scope>NUCLEOTIDE SEQUENCE [LARGE SCALE GENOMIC DNA]</scope>
    <source>
        <strain evidence="15 18">CS1</strain>
    </source>
</reference>
<evidence type="ECO:0000256" key="2">
    <source>
        <dbReference type="ARBA" id="ARBA00001966"/>
    </source>
</evidence>
<keyword evidence="5" id="KW-0949">S-adenosyl-L-methionine</keyword>
<dbReference type="GO" id="GO:0051539">
    <property type="term" value="F:4 iron, 4 sulfur cluster binding"/>
    <property type="evidence" value="ECO:0007669"/>
    <property type="project" value="UniProtKB-KW"/>
</dbReference>
<dbReference type="InterPro" id="IPR013785">
    <property type="entry name" value="Aldolase_TIM"/>
</dbReference>
<dbReference type="PANTHER" id="PTHR30538">
    <property type="entry name" value="LYSINE 2,3-AMINOMUTASE-RELATED"/>
    <property type="match status" value="1"/>
</dbReference>
<keyword evidence="9 11" id="KW-0411">Iron-sulfur</keyword>
<name>A0A6P1ZEN8_9BACT</name>
<evidence type="ECO:0000313" key="15">
    <source>
        <dbReference type="EMBL" id="QJT09650.1"/>
    </source>
</evidence>
<keyword evidence="6 11" id="KW-0479">Metal-binding</keyword>
<evidence type="ECO:0000256" key="10">
    <source>
        <dbReference type="ARBA" id="ARBA00023235"/>
    </source>
</evidence>
<evidence type="ECO:0000256" key="12">
    <source>
        <dbReference type="PIRSR" id="PIRSR603739-50"/>
    </source>
</evidence>
<keyword evidence="10" id="KW-0413">Isomerase</keyword>
<proteinExistence type="inferred from homology"/>
<evidence type="ECO:0000313" key="18">
    <source>
        <dbReference type="Proteomes" id="UP000503251"/>
    </source>
</evidence>
<feature type="region of interest" description="Disordered" evidence="13">
    <location>
        <begin position="1"/>
        <end position="36"/>
    </location>
</feature>
<keyword evidence="4 11" id="KW-0004">4Fe-4S</keyword>